<proteinExistence type="predicted"/>
<accession>A0AAT9JA76</accession>
<reference evidence="2" key="1">
    <citation type="journal article" date="2024" name="Environ. Microbiol. Rep.">
        <title>Hiding in plain sight: The discovery of complete genomes of 11 hypothetical spindle-shaped viruses that putatively infect mesophilic ammonia-oxidizing archaea.</title>
        <authorList>
            <person name="Ni Y."/>
            <person name="Xu T."/>
            <person name="Yan S."/>
            <person name="Chen L."/>
            <person name="Wang Y."/>
        </authorList>
    </citation>
    <scope>NUCLEOTIDE SEQUENCE</scope>
    <source>
        <strain evidence="2">NMM1</strain>
    </source>
</reference>
<name>A0AAT9JA76_9VIRU</name>
<dbReference type="EMBL" id="BK067790">
    <property type="protein sequence ID" value="DBA52111.1"/>
    <property type="molecule type" value="Genomic_DNA"/>
</dbReference>
<organism evidence="2">
    <name type="scientific">Nitrosopumilaceae spindle-shaped virus</name>
    <dbReference type="NCBI Taxonomy" id="3065433"/>
    <lineage>
        <taxon>Viruses</taxon>
    </lineage>
</organism>
<reference evidence="2" key="2">
    <citation type="submission" date="2024-03" db="EMBL/GenBank/DDBJ databases">
        <authorList>
            <person name="Ni Y."/>
            <person name="Xu T."/>
            <person name="Yan S."/>
            <person name="Chen L."/>
            <person name="Wang Y."/>
        </authorList>
    </citation>
    <scope>NUCLEOTIDE SEQUENCE</scope>
    <source>
        <strain evidence="2">NMM1</strain>
    </source>
</reference>
<dbReference type="PROSITE" id="PS51257">
    <property type="entry name" value="PROKAR_LIPOPROTEIN"/>
    <property type="match status" value="1"/>
</dbReference>
<keyword evidence="1" id="KW-1133">Transmembrane helix</keyword>
<feature type="transmembrane region" description="Helical" evidence="1">
    <location>
        <begin position="26"/>
        <end position="44"/>
    </location>
</feature>
<sequence length="49" mass="5390">MGRWEDDIKPAQDLVQIKRNKLKKLLVLYGIAGACTGIAFGMYFSGGIC</sequence>
<protein>
    <submittedName>
        <fullName evidence="2">ORF26</fullName>
    </submittedName>
</protein>
<evidence type="ECO:0000313" key="2">
    <source>
        <dbReference type="EMBL" id="DBA52111.1"/>
    </source>
</evidence>
<keyword evidence="1" id="KW-0472">Membrane</keyword>
<evidence type="ECO:0000256" key="1">
    <source>
        <dbReference type="SAM" id="Phobius"/>
    </source>
</evidence>
<keyword evidence="1" id="KW-0812">Transmembrane</keyword>